<dbReference type="CDD" id="cd17546">
    <property type="entry name" value="REC_hyHK_CKI1_RcsC-like"/>
    <property type="match status" value="1"/>
</dbReference>
<keyword evidence="3 6" id="KW-0597">Phosphoprotein</keyword>
<dbReference type="Gene3D" id="1.10.287.130">
    <property type="match status" value="1"/>
</dbReference>
<dbReference type="Pfam" id="PF02518">
    <property type="entry name" value="HATPase_c"/>
    <property type="match status" value="1"/>
</dbReference>
<sequence>MASLQQLRAEYELNKYHVLLHPRPGGASTLTYALSPDTVLQEELSTHLELLVARLDAATRHHLLAGGCRREPDGDSDAQDASVFDAWQDESAKWIALFRNTSAARDSTDAPSPPSQPTRLYTTSQAPELPSSLSGFCGVPVVSQYGHTIGLVFVVLHATRRVLPPNESKHLAKAAQRCLHLLDHARERVAQGIWARVNRALDQFVKSRAVMAHILEEPRTTAAKYAPSSEDSSEPPHINPEAVAEEPFLQLGSPGVEGTESKRLLRAEIDRDQRIADDDNNTDALSLKSDVGEEGEHEEGSSAETTYRKVFKRASQCLREAFQCDGVLFTDGLIGFHGTIQPVPQSEQELEHEVRGSRAQPGDRSSGRVGSSNSGGRQGAAAKQDTHTRSFTSNEFQRGARVDRPSEILGLSANVHVRPNTTPLSATTLGLEGIDEGFLQRVIDRHPDGAVWYFDSRLAGCFAWKKDGFPVFSDLVDLPALKGFLHVVESEIARFDAAAAVKQQESFVSSVSHELRTPLHGILGTVQLLKDSDLDEMQKSLVNTIHFCGDNLHDTLTSVLSYAKINQFERRQHKYRNRRPPDATWALPDKEGHINTNIAMLCEEIVGVLEAGQSFQHPTGSENVVVVLNVEYDDIWSYFTEPGAIRRIAVNLIGNALKYTSKGSVIVSLRVTRLIQDPHTVSNDLDSGRTLILSVKDTGRGISKQFIQNKLFIPFIQESAGSPHGVGLGMSIVKSLVTLLSGEIHVESEVGKGTEMRVVLPMRSCTLDEREDEEKRPHEVEFGQTIQTLRAKHLHLCIFGFPAPVRESLRNYMEQWFHCTILENTDNAEPHIVLVDEGNEDVRNEVHRTAELYGDKAVLLNIVMTSSRMGSPMEAIKGYKVWERIPRPLGPSNMGQTLLRCLGKLKTLQDASSQQTDMKNQEDLVGGGSGEQGAGYKMQGGSGKVMASESQENDDHQGAQDTKDEQTLGSATLRPKDTDSVAQSQSSLRVLLVDDNALNLRLLNMFLKKAGHGNITEGENGEEAVEAVRNSRDGFDVVFMDMSMPVMDGFAATRQIRIIETERHRPDKHKAIVVALTGLAGSRDADRAFEAGVDMFLTKPISFTELSKVLRQCKERVSERLEVKNPR</sequence>
<evidence type="ECO:0000256" key="1">
    <source>
        <dbReference type="ARBA" id="ARBA00000085"/>
    </source>
</evidence>
<feature type="region of interest" description="Disordered" evidence="7">
    <location>
        <begin position="912"/>
        <end position="981"/>
    </location>
</feature>
<dbReference type="Pfam" id="PF00512">
    <property type="entry name" value="HisKA"/>
    <property type="match status" value="1"/>
</dbReference>
<dbReference type="PANTHER" id="PTHR43047:SF72">
    <property type="entry name" value="OSMOSENSING HISTIDINE PROTEIN KINASE SLN1"/>
    <property type="match status" value="1"/>
</dbReference>
<feature type="region of interest" description="Disordered" evidence="7">
    <location>
        <begin position="274"/>
        <end position="305"/>
    </location>
</feature>
<dbReference type="SUPFAM" id="SSF47384">
    <property type="entry name" value="Homodimeric domain of signal transducing histidine kinase"/>
    <property type="match status" value="1"/>
</dbReference>
<dbReference type="OrthoDB" id="60033at2759"/>
<dbReference type="SUPFAM" id="SSF52172">
    <property type="entry name" value="CheY-like"/>
    <property type="match status" value="1"/>
</dbReference>
<dbReference type="GO" id="GO:0009927">
    <property type="term" value="F:histidine phosphotransfer kinase activity"/>
    <property type="evidence" value="ECO:0007669"/>
    <property type="project" value="TreeGrafter"/>
</dbReference>
<feature type="compositionally biased region" description="Polar residues" evidence="7">
    <location>
        <begin position="117"/>
        <end position="126"/>
    </location>
</feature>
<dbReference type="Proteomes" id="UP000799324">
    <property type="component" value="Unassembled WGS sequence"/>
</dbReference>
<evidence type="ECO:0000259" key="8">
    <source>
        <dbReference type="PROSITE" id="PS50109"/>
    </source>
</evidence>
<dbReference type="GO" id="GO:0000155">
    <property type="term" value="F:phosphorelay sensor kinase activity"/>
    <property type="evidence" value="ECO:0007669"/>
    <property type="project" value="InterPro"/>
</dbReference>
<feature type="modified residue" description="4-aspartylphosphate" evidence="6">
    <location>
        <position position="1041"/>
    </location>
</feature>
<comment type="catalytic activity">
    <reaction evidence="1">
        <text>ATP + protein L-histidine = ADP + protein N-phospho-L-histidine.</text>
        <dbReference type="EC" id="2.7.13.3"/>
    </reaction>
</comment>
<feature type="region of interest" description="Disordered" evidence="7">
    <location>
        <begin position="104"/>
        <end position="126"/>
    </location>
</feature>
<evidence type="ECO:0000256" key="3">
    <source>
        <dbReference type="ARBA" id="ARBA00022553"/>
    </source>
</evidence>
<feature type="domain" description="Response regulatory" evidence="9">
    <location>
        <begin position="989"/>
        <end position="1114"/>
    </location>
</feature>
<reference evidence="10" key="1">
    <citation type="journal article" date="2020" name="Stud. Mycol.">
        <title>101 Dothideomycetes genomes: a test case for predicting lifestyles and emergence of pathogens.</title>
        <authorList>
            <person name="Haridas S."/>
            <person name="Albert R."/>
            <person name="Binder M."/>
            <person name="Bloem J."/>
            <person name="Labutti K."/>
            <person name="Salamov A."/>
            <person name="Andreopoulos B."/>
            <person name="Baker S."/>
            <person name="Barry K."/>
            <person name="Bills G."/>
            <person name="Bluhm B."/>
            <person name="Cannon C."/>
            <person name="Castanera R."/>
            <person name="Culley D."/>
            <person name="Daum C."/>
            <person name="Ezra D."/>
            <person name="Gonzalez J."/>
            <person name="Henrissat B."/>
            <person name="Kuo A."/>
            <person name="Liang C."/>
            <person name="Lipzen A."/>
            <person name="Lutzoni F."/>
            <person name="Magnuson J."/>
            <person name="Mondo S."/>
            <person name="Nolan M."/>
            <person name="Ohm R."/>
            <person name="Pangilinan J."/>
            <person name="Park H.-J."/>
            <person name="Ramirez L."/>
            <person name="Alfaro M."/>
            <person name="Sun H."/>
            <person name="Tritt A."/>
            <person name="Yoshinaga Y."/>
            <person name="Zwiers L.-H."/>
            <person name="Turgeon B."/>
            <person name="Goodwin S."/>
            <person name="Spatafora J."/>
            <person name="Crous P."/>
            <person name="Grigoriev I."/>
        </authorList>
    </citation>
    <scope>NUCLEOTIDE SEQUENCE</scope>
    <source>
        <strain evidence="10">CBS 122681</strain>
    </source>
</reference>
<dbReference type="CDD" id="cd00082">
    <property type="entry name" value="HisKA"/>
    <property type="match status" value="1"/>
</dbReference>
<dbReference type="InterPro" id="IPR004358">
    <property type="entry name" value="Sig_transdc_His_kin-like_C"/>
</dbReference>
<dbReference type="PANTHER" id="PTHR43047">
    <property type="entry name" value="TWO-COMPONENT HISTIDINE PROTEIN KINASE"/>
    <property type="match status" value="1"/>
</dbReference>
<dbReference type="InterPro" id="IPR003661">
    <property type="entry name" value="HisK_dim/P_dom"/>
</dbReference>
<dbReference type="InterPro" id="IPR005467">
    <property type="entry name" value="His_kinase_dom"/>
</dbReference>
<protein>
    <recommendedName>
        <fullName evidence="2">histidine kinase</fullName>
        <ecNumber evidence="2">2.7.13.3</ecNumber>
    </recommendedName>
</protein>
<feature type="compositionally biased region" description="Gly residues" evidence="7">
    <location>
        <begin position="925"/>
        <end position="943"/>
    </location>
</feature>
<dbReference type="InterPro" id="IPR003594">
    <property type="entry name" value="HATPase_dom"/>
</dbReference>
<feature type="compositionally biased region" description="Low complexity" evidence="7">
    <location>
        <begin position="362"/>
        <end position="375"/>
    </location>
</feature>
<evidence type="ECO:0000256" key="5">
    <source>
        <dbReference type="ARBA" id="ARBA00022777"/>
    </source>
</evidence>
<organism evidence="10 11">
    <name type="scientific">Lophiostoma macrostomum CBS 122681</name>
    <dbReference type="NCBI Taxonomy" id="1314788"/>
    <lineage>
        <taxon>Eukaryota</taxon>
        <taxon>Fungi</taxon>
        <taxon>Dikarya</taxon>
        <taxon>Ascomycota</taxon>
        <taxon>Pezizomycotina</taxon>
        <taxon>Dothideomycetes</taxon>
        <taxon>Pleosporomycetidae</taxon>
        <taxon>Pleosporales</taxon>
        <taxon>Lophiostomataceae</taxon>
        <taxon>Lophiostoma</taxon>
    </lineage>
</organism>
<dbReference type="PRINTS" id="PR00344">
    <property type="entry name" value="BCTRLSENSOR"/>
</dbReference>
<dbReference type="InterPro" id="IPR036097">
    <property type="entry name" value="HisK_dim/P_sf"/>
</dbReference>
<evidence type="ECO:0000256" key="4">
    <source>
        <dbReference type="ARBA" id="ARBA00022679"/>
    </source>
</evidence>
<dbReference type="Gene3D" id="3.40.50.2300">
    <property type="match status" value="1"/>
</dbReference>
<dbReference type="SMART" id="SM00448">
    <property type="entry name" value="REC"/>
    <property type="match status" value="1"/>
</dbReference>
<dbReference type="SMART" id="SM00387">
    <property type="entry name" value="HATPase_c"/>
    <property type="match status" value="1"/>
</dbReference>
<feature type="domain" description="Histidine kinase" evidence="8">
    <location>
        <begin position="510"/>
        <end position="764"/>
    </location>
</feature>
<dbReference type="Gene3D" id="3.30.565.10">
    <property type="entry name" value="Histidine kinase-like ATPase, C-terminal domain"/>
    <property type="match status" value="1"/>
</dbReference>
<keyword evidence="5" id="KW-0418">Kinase</keyword>
<dbReference type="PROSITE" id="PS50110">
    <property type="entry name" value="RESPONSE_REGULATORY"/>
    <property type="match status" value="1"/>
</dbReference>
<evidence type="ECO:0000313" key="10">
    <source>
        <dbReference type="EMBL" id="KAF2648430.1"/>
    </source>
</evidence>
<evidence type="ECO:0000256" key="6">
    <source>
        <dbReference type="PROSITE-ProRule" id="PRU00169"/>
    </source>
</evidence>
<dbReference type="SUPFAM" id="SSF55874">
    <property type="entry name" value="ATPase domain of HSP90 chaperone/DNA topoisomerase II/histidine kinase"/>
    <property type="match status" value="1"/>
</dbReference>
<dbReference type="AlphaFoldDB" id="A0A6A6SLD7"/>
<dbReference type="Pfam" id="PF00072">
    <property type="entry name" value="Response_reg"/>
    <property type="match status" value="1"/>
</dbReference>
<dbReference type="InterPro" id="IPR001789">
    <property type="entry name" value="Sig_transdc_resp-reg_receiver"/>
</dbReference>
<keyword evidence="11" id="KW-1185">Reference proteome</keyword>
<evidence type="ECO:0000256" key="7">
    <source>
        <dbReference type="SAM" id="MobiDB-lite"/>
    </source>
</evidence>
<dbReference type="GO" id="GO:0005886">
    <property type="term" value="C:plasma membrane"/>
    <property type="evidence" value="ECO:0007669"/>
    <property type="project" value="TreeGrafter"/>
</dbReference>
<feature type="region of interest" description="Disordered" evidence="7">
    <location>
        <begin position="345"/>
        <end position="397"/>
    </location>
</feature>
<dbReference type="EMBL" id="MU004539">
    <property type="protein sequence ID" value="KAF2648430.1"/>
    <property type="molecule type" value="Genomic_DNA"/>
</dbReference>
<gene>
    <name evidence="10" type="ORF">K491DRAFT_784072</name>
</gene>
<dbReference type="SMART" id="SM00388">
    <property type="entry name" value="HisKA"/>
    <property type="match status" value="1"/>
</dbReference>
<feature type="compositionally biased region" description="Basic and acidic residues" evidence="7">
    <location>
        <begin position="953"/>
        <end position="966"/>
    </location>
</feature>
<dbReference type="PROSITE" id="PS50109">
    <property type="entry name" value="HIS_KIN"/>
    <property type="match status" value="1"/>
</dbReference>
<dbReference type="EC" id="2.7.13.3" evidence="2"/>
<dbReference type="InterPro" id="IPR036890">
    <property type="entry name" value="HATPase_C_sf"/>
</dbReference>
<dbReference type="InterPro" id="IPR011006">
    <property type="entry name" value="CheY-like_superfamily"/>
</dbReference>
<keyword evidence="4" id="KW-0808">Transferase</keyword>
<name>A0A6A6SLD7_9PLEO</name>
<evidence type="ECO:0000259" key="9">
    <source>
        <dbReference type="PROSITE" id="PS50110"/>
    </source>
</evidence>
<evidence type="ECO:0000313" key="11">
    <source>
        <dbReference type="Proteomes" id="UP000799324"/>
    </source>
</evidence>
<proteinExistence type="predicted"/>
<accession>A0A6A6SLD7</accession>
<evidence type="ECO:0000256" key="2">
    <source>
        <dbReference type="ARBA" id="ARBA00012438"/>
    </source>
</evidence>